<gene>
    <name evidence="2" type="ORF">BDZ90DRAFT_84900</name>
</gene>
<dbReference type="EMBL" id="KZ819677">
    <property type="protein sequence ID" value="PWN25238.1"/>
    <property type="molecule type" value="Genomic_DNA"/>
</dbReference>
<organism evidence="2 3">
    <name type="scientific">Jaminaea rosea</name>
    <dbReference type="NCBI Taxonomy" id="1569628"/>
    <lineage>
        <taxon>Eukaryota</taxon>
        <taxon>Fungi</taxon>
        <taxon>Dikarya</taxon>
        <taxon>Basidiomycota</taxon>
        <taxon>Ustilaginomycotina</taxon>
        <taxon>Exobasidiomycetes</taxon>
        <taxon>Microstromatales</taxon>
        <taxon>Microstromatales incertae sedis</taxon>
        <taxon>Jaminaea</taxon>
    </lineage>
</organism>
<accession>A0A316UKB3</accession>
<dbReference type="Proteomes" id="UP000245884">
    <property type="component" value="Unassembled WGS sequence"/>
</dbReference>
<sequence length="143" mass="15391">MQRSQHIVCAHLSSWSSSRAWLIDSSATTTTTKAGVTPHPNVGRLSIRDVPQSAALAPTNRAACRQRNARLSIGKSSIRHVVPRQASKVKQSPLLTSLYLPLAGCQEGGSDEADRWAPDGGAMVQAPRRKGQARRGAKRDEGE</sequence>
<keyword evidence="3" id="KW-1185">Reference proteome</keyword>
<evidence type="ECO:0000256" key="1">
    <source>
        <dbReference type="SAM" id="MobiDB-lite"/>
    </source>
</evidence>
<dbReference type="RefSeq" id="XP_025359850.1">
    <property type="nucleotide sequence ID" value="XM_025509888.1"/>
</dbReference>
<dbReference type="AlphaFoldDB" id="A0A316UKB3"/>
<name>A0A316UKB3_9BASI</name>
<evidence type="ECO:0000313" key="3">
    <source>
        <dbReference type="Proteomes" id="UP000245884"/>
    </source>
</evidence>
<proteinExistence type="predicted"/>
<reference evidence="2 3" key="1">
    <citation type="journal article" date="2018" name="Mol. Biol. Evol.">
        <title>Broad Genomic Sampling Reveals a Smut Pathogenic Ancestry of the Fungal Clade Ustilaginomycotina.</title>
        <authorList>
            <person name="Kijpornyongpan T."/>
            <person name="Mondo S.J."/>
            <person name="Barry K."/>
            <person name="Sandor L."/>
            <person name="Lee J."/>
            <person name="Lipzen A."/>
            <person name="Pangilinan J."/>
            <person name="LaButti K."/>
            <person name="Hainaut M."/>
            <person name="Henrissat B."/>
            <person name="Grigoriev I.V."/>
            <person name="Spatafora J.W."/>
            <person name="Aime M.C."/>
        </authorList>
    </citation>
    <scope>NUCLEOTIDE SEQUENCE [LARGE SCALE GENOMIC DNA]</scope>
    <source>
        <strain evidence="2 3">MCA 5214</strain>
    </source>
</reference>
<feature type="compositionally biased region" description="Basic residues" evidence="1">
    <location>
        <begin position="127"/>
        <end position="137"/>
    </location>
</feature>
<feature type="region of interest" description="Disordered" evidence="1">
    <location>
        <begin position="107"/>
        <end position="143"/>
    </location>
</feature>
<protein>
    <submittedName>
        <fullName evidence="2">Uncharacterized protein</fullName>
    </submittedName>
</protein>
<dbReference type="GeneID" id="37031711"/>
<evidence type="ECO:0000313" key="2">
    <source>
        <dbReference type="EMBL" id="PWN25238.1"/>
    </source>
</evidence>